<protein>
    <submittedName>
        <fullName evidence="2">Uncharacterized protein</fullName>
    </submittedName>
</protein>
<feature type="transmembrane region" description="Helical" evidence="1">
    <location>
        <begin position="12"/>
        <end position="35"/>
    </location>
</feature>
<keyword evidence="1" id="KW-0812">Transmembrane</keyword>
<sequence length="91" mass="10507">MNRCCLDRVGWIIAEGVGLSVYVLHYTTSIVWYYNFLVITRMRGRIVLGPFQRVLSYLHTPKEREPPRYLFRSKPTSTDVQALSCASGVPR</sequence>
<evidence type="ECO:0000313" key="2">
    <source>
        <dbReference type="EMBL" id="OJZ81786.1"/>
    </source>
</evidence>
<gene>
    <name evidence="2" type="ORF">ASPFODRAFT_363932</name>
</gene>
<accession>A0A1M3T4V4</accession>
<reference evidence="3" key="1">
    <citation type="journal article" date="2017" name="Genome Biol.">
        <title>Comparative genomics reveals high biological diversity and specific adaptations in the industrially and medically important fungal genus Aspergillus.</title>
        <authorList>
            <person name="de Vries R.P."/>
            <person name="Riley R."/>
            <person name="Wiebenga A."/>
            <person name="Aguilar-Osorio G."/>
            <person name="Amillis S."/>
            <person name="Uchima C.A."/>
            <person name="Anderluh G."/>
            <person name="Asadollahi M."/>
            <person name="Askin M."/>
            <person name="Barry K."/>
            <person name="Battaglia E."/>
            <person name="Bayram O."/>
            <person name="Benocci T."/>
            <person name="Braus-Stromeyer S.A."/>
            <person name="Caldana C."/>
            <person name="Canovas D."/>
            <person name="Cerqueira G.C."/>
            <person name="Chen F."/>
            <person name="Chen W."/>
            <person name="Choi C."/>
            <person name="Clum A."/>
            <person name="Dos Santos R.A."/>
            <person name="Damasio A.R."/>
            <person name="Diallinas G."/>
            <person name="Emri T."/>
            <person name="Fekete E."/>
            <person name="Flipphi M."/>
            <person name="Freyberg S."/>
            <person name="Gallo A."/>
            <person name="Gournas C."/>
            <person name="Habgood R."/>
            <person name="Hainaut M."/>
            <person name="Harispe M.L."/>
            <person name="Henrissat B."/>
            <person name="Hilden K.S."/>
            <person name="Hope R."/>
            <person name="Hossain A."/>
            <person name="Karabika E."/>
            <person name="Karaffa L."/>
            <person name="Karanyi Z."/>
            <person name="Krasevec N."/>
            <person name="Kuo A."/>
            <person name="Kusch H."/>
            <person name="LaButti K."/>
            <person name="Lagendijk E.L."/>
            <person name="Lapidus A."/>
            <person name="Levasseur A."/>
            <person name="Lindquist E."/>
            <person name="Lipzen A."/>
            <person name="Logrieco A.F."/>
            <person name="MacCabe A."/>
            <person name="Maekelae M.R."/>
            <person name="Malavazi I."/>
            <person name="Melin P."/>
            <person name="Meyer V."/>
            <person name="Mielnichuk N."/>
            <person name="Miskei M."/>
            <person name="Molnar A.P."/>
            <person name="Mule G."/>
            <person name="Ngan C.Y."/>
            <person name="Orejas M."/>
            <person name="Orosz E."/>
            <person name="Ouedraogo J.P."/>
            <person name="Overkamp K.M."/>
            <person name="Park H.-S."/>
            <person name="Perrone G."/>
            <person name="Piumi F."/>
            <person name="Punt P.J."/>
            <person name="Ram A.F."/>
            <person name="Ramon A."/>
            <person name="Rauscher S."/>
            <person name="Record E."/>
            <person name="Riano-Pachon D.M."/>
            <person name="Robert V."/>
            <person name="Roehrig J."/>
            <person name="Ruller R."/>
            <person name="Salamov A."/>
            <person name="Salih N.S."/>
            <person name="Samson R.A."/>
            <person name="Sandor E."/>
            <person name="Sanguinetti M."/>
            <person name="Schuetze T."/>
            <person name="Sepcic K."/>
            <person name="Shelest E."/>
            <person name="Sherlock G."/>
            <person name="Sophianopoulou V."/>
            <person name="Squina F.M."/>
            <person name="Sun H."/>
            <person name="Susca A."/>
            <person name="Todd R.B."/>
            <person name="Tsang A."/>
            <person name="Unkles S.E."/>
            <person name="van de Wiele N."/>
            <person name="van Rossen-Uffink D."/>
            <person name="Oliveira J.V."/>
            <person name="Vesth T.C."/>
            <person name="Visser J."/>
            <person name="Yu J.-H."/>
            <person name="Zhou M."/>
            <person name="Andersen M.R."/>
            <person name="Archer D.B."/>
            <person name="Baker S.E."/>
            <person name="Benoit I."/>
            <person name="Brakhage A.A."/>
            <person name="Braus G.H."/>
            <person name="Fischer R."/>
            <person name="Frisvad J.C."/>
            <person name="Goldman G.H."/>
            <person name="Houbraken J."/>
            <person name="Oakley B."/>
            <person name="Pocsi I."/>
            <person name="Scazzocchio C."/>
            <person name="Seiboth B."/>
            <person name="vanKuyk P.A."/>
            <person name="Wortman J."/>
            <person name="Dyer P.S."/>
            <person name="Grigoriev I.V."/>
        </authorList>
    </citation>
    <scope>NUCLEOTIDE SEQUENCE [LARGE SCALE GENOMIC DNA]</scope>
    <source>
        <strain evidence="3">CBS 106.47</strain>
    </source>
</reference>
<proteinExistence type="predicted"/>
<evidence type="ECO:0000256" key="1">
    <source>
        <dbReference type="SAM" id="Phobius"/>
    </source>
</evidence>
<evidence type="ECO:0000313" key="3">
    <source>
        <dbReference type="Proteomes" id="UP000184063"/>
    </source>
</evidence>
<dbReference type="AlphaFoldDB" id="A0A1M3T4V4"/>
<keyword evidence="1" id="KW-0472">Membrane</keyword>
<organism evidence="2 3">
    <name type="scientific">Aspergillus luchuensis (strain CBS 106.47)</name>
    <dbReference type="NCBI Taxonomy" id="1137211"/>
    <lineage>
        <taxon>Eukaryota</taxon>
        <taxon>Fungi</taxon>
        <taxon>Dikarya</taxon>
        <taxon>Ascomycota</taxon>
        <taxon>Pezizomycotina</taxon>
        <taxon>Eurotiomycetes</taxon>
        <taxon>Eurotiomycetidae</taxon>
        <taxon>Eurotiales</taxon>
        <taxon>Aspergillaceae</taxon>
        <taxon>Aspergillus</taxon>
        <taxon>Aspergillus subgen. Circumdati</taxon>
    </lineage>
</organism>
<dbReference type="Proteomes" id="UP000184063">
    <property type="component" value="Unassembled WGS sequence"/>
</dbReference>
<dbReference type="VEuPathDB" id="FungiDB:ASPFODRAFT_363932"/>
<name>A0A1M3T4V4_ASPLC</name>
<keyword evidence="1" id="KW-1133">Transmembrane helix</keyword>
<dbReference type="EMBL" id="KV878249">
    <property type="protein sequence ID" value="OJZ81786.1"/>
    <property type="molecule type" value="Genomic_DNA"/>
</dbReference>